<dbReference type="InterPro" id="IPR018712">
    <property type="entry name" value="Tle1-like_cat"/>
</dbReference>
<feature type="domain" description="T6SS Phospholipase effector Tle1-like catalytic" evidence="1">
    <location>
        <begin position="3"/>
        <end position="267"/>
    </location>
</feature>
<dbReference type="Proteomes" id="UP000675880">
    <property type="component" value="Unassembled WGS sequence"/>
</dbReference>
<protein>
    <recommendedName>
        <fullName evidence="1">T6SS Phospholipase effector Tle1-like catalytic domain-containing protein</fullName>
    </recommendedName>
</protein>
<evidence type="ECO:0000313" key="2">
    <source>
        <dbReference type="EMBL" id="CAE6749781.1"/>
    </source>
</evidence>
<sequence length="351" mass="38470">MPKNIIVCTDGTWNHPAADDVALQDFTPADTNVYKLFALLAGEMQVRSPTTRVKRLQGQVALYDDGVGAVGIWAVRVVEGATGAGLELKLRDCYQFVSEQYEAGDRLYLFGFSRGAFTARSLGGMLTRCGIPATSCFNDACASHAFDVYRRNSAAVTAQFWKDYRSQDVAIEVIGVWDTVGALGIPISLFSPLDHLLFRFYDTALHPNVRFGYHALAIDEKRESFTPTLWDAREGIEQVWFAGVHADIGGGYNETGLSDLTLAWMLTKVQAHGLLFGDRAFAPNGAPAVSGDPLMMPMHDSFKPPFVTARPAVRAIPPSGAIHLSVQQRCDKAQLPYRPANLPPEPRKYVA</sequence>
<evidence type="ECO:0000259" key="1">
    <source>
        <dbReference type="Pfam" id="PF09994"/>
    </source>
</evidence>
<keyword evidence="3" id="KW-1185">Reference proteome</keyword>
<accession>A0ABM8RFD9</accession>
<dbReference type="Pfam" id="PF09994">
    <property type="entry name" value="T6SS_Tle1-like_cat"/>
    <property type="match status" value="1"/>
</dbReference>
<dbReference type="EMBL" id="CAJNBJ010000016">
    <property type="protein sequence ID" value="CAE6749781.1"/>
    <property type="molecule type" value="Genomic_DNA"/>
</dbReference>
<organism evidence="2 3">
    <name type="scientific">Nitrospira defluvii</name>
    <dbReference type="NCBI Taxonomy" id="330214"/>
    <lineage>
        <taxon>Bacteria</taxon>
        <taxon>Pseudomonadati</taxon>
        <taxon>Nitrospirota</taxon>
        <taxon>Nitrospiria</taxon>
        <taxon>Nitrospirales</taxon>
        <taxon>Nitrospiraceae</taxon>
        <taxon>Nitrospira</taxon>
    </lineage>
</organism>
<name>A0ABM8RFD9_9BACT</name>
<comment type="caution">
    <text evidence="2">The sequence shown here is derived from an EMBL/GenBank/DDBJ whole genome shotgun (WGS) entry which is preliminary data.</text>
</comment>
<proteinExistence type="predicted"/>
<reference evidence="2 3" key="1">
    <citation type="submission" date="2021-02" db="EMBL/GenBank/DDBJ databases">
        <authorList>
            <person name="Han P."/>
        </authorList>
    </citation>
    <scope>NUCLEOTIDE SEQUENCE [LARGE SCALE GENOMIC DNA]</scope>
    <source>
        <strain evidence="2">Candidatus Nitrospira sp. ZN2</strain>
    </source>
</reference>
<dbReference type="PANTHER" id="PTHR33840:SF1">
    <property type="entry name" value="TLE1 PHOSPHOLIPASE DOMAIN-CONTAINING PROTEIN"/>
    <property type="match status" value="1"/>
</dbReference>
<dbReference type="PANTHER" id="PTHR33840">
    <property type="match status" value="1"/>
</dbReference>
<dbReference type="RefSeq" id="WP_213042321.1">
    <property type="nucleotide sequence ID" value="NZ_CAJNBJ010000016.1"/>
</dbReference>
<gene>
    <name evidence="2" type="ORF">NSPZN2_30113</name>
</gene>
<evidence type="ECO:0000313" key="3">
    <source>
        <dbReference type="Proteomes" id="UP000675880"/>
    </source>
</evidence>